<accession>A0ABP9MA00</accession>
<evidence type="ECO:0000256" key="7">
    <source>
        <dbReference type="SAM" id="MobiDB-lite"/>
    </source>
</evidence>
<dbReference type="NCBIfam" id="NF038091">
    <property type="entry name" value="T4SS_VirB10"/>
    <property type="match status" value="1"/>
</dbReference>
<comment type="subcellular location">
    <subcellularLocation>
        <location evidence="1">Cell membrane</location>
        <topology evidence="1">Single-pass membrane protein</topology>
    </subcellularLocation>
</comment>
<evidence type="ECO:0000313" key="10">
    <source>
        <dbReference type="Proteomes" id="UP001500227"/>
    </source>
</evidence>
<organism evidence="9 10">
    <name type="scientific">Paenalcaligenes hermetiae</name>
    <dbReference type="NCBI Taxonomy" id="1157987"/>
    <lineage>
        <taxon>Bacteria</taxon>
        <taxon>Pseudomonadati</taxon>
        <taxon>Pseudomonadota</taxon>
        <taxon>Betaproteobacteria</taxon>
        <taxon>Burkholderiales</taxon>
        <taxon>Alcaligenaceae</taxon>
        <taxon>Paenalcaligenes</taxon>
    </lineage>
</organism>
<evidence type="ECO:0000256" key="4">
    <source>
        <dbReference type="ARBA" id="ARBA00022692"/>
    </source>
</evidence>
<keyword evidence="3" id="KW-1003">Cell membrane</keyword>
<evidence type="ECO:0000256" key="8">
    <source>
        <dbReference type="SAM" id="Phobius"/>
    </source>
</evidence>
<comment type="caution">
    <text evidence="9">The sequence shown here is derived from an EMBL/GenBank/DDBJ whole genome shotgun (WGS) entry which is preliminary data.</text>
</comment>
<dbReference type="Pfam" id="PF03743">
    <property type="entry name" value="TrbI"/>
    <property type="match status" value="1"/>
</dbReference>
<evidence type="ECO:0000256" key="5">
    <source>
        <dbReference type="ARBA" id="ARBA00022989"/>
    </source>
</evidence>
<dbReference type="Proteomes" id="UP001500227">
    <property type="component" value="Unassembled WGS sequence"/>
</dbReference>
<gene>
    <name evidence="9" type="ORF">GCM10023337_17790</name>
</gene>
<protein>
    <recommendedName>
        <fullName evidence="11">TrbI/VirB10 family protein</fullName>
    </recommendedName>
</protein>
<evidence type="ECO:0000256" key="3">
    <source>
        <dbReference type="ARBA" id="ARBA00022475"/>
    </source>
</evidence>
<dbReference type="InterPro" id="IPR042217">
    <property type="entry name" value="T4SS_VirB10/TrbI"/>
</dbReference>
<evidence type="ECO:0008006" key="11">
    <source>
        <dbReference type="Google" id="ProtNLM"/>
    </source>
</evidence>
<evidence type="ECO:0000313" key="9">
    <source>
        <dbReference type="EMBL" id="GAA5091697.1"/>
    </source>
</evidence>
<dbReference type="RefSeq" id="WP_300646918.1">
    <property type="nucleotide sequence ID" value="NZ_BAABKD010000011.1"/>
</dbReference>
<comment type="similarity">
    <text evidence="2">Belongs to the TrbI/VirB10 family.</text>
</comment>
<name>A0ABP9MA00_9BURK</name>
<proteinExistence type="inferred from homology"/>
<evidence type="ECO:0000256" key="1">
    <source>
        <dbReference type="ARBA" id="ARBA00004162"/>
    </source>
</evidence>
<keyword evidence="6 8" id="KW-0472">Membrane</keyword>
<dbReference type="EMBL" id="BAABKD010000011">
    <property type="protein sequence ID" value="GAA5091697.1"/>
    <property type="molecule type" value="Genomic_DNA"/>
</dbReference>
<feature type="transmembrane region" description="Helical" evidence="8">
    <location>
        <begin position="49"/>
        <end position="68"/>
    </location>
</feature>
<evidence type="ECO:0000256" key="6">
    <source>
        <dbReference type="ARBA" id="ARBA00023136"/>
    </source>
</evidence>
<keyword evidence="10" id="KW-1185">Reference proteome</keyword>
<reference evidence="10" key="1">
    <citation type="journal article" date="2019" name="Int. J. Syst. Evol. Microbiol.">
        <title>The Global Catalogue of Microorganisms (GCM) 10K type strain sequencing project: providing services to taxonomists for standard genome sequencing and annotation.</title>
        <authorList>
            <consortium name="The Broad Institute Genomics Platform"/>
            <consortium name="The Broad Institute Genome Sequencing Center for Infectious Disease"/>
            <person name="Wu L."/>
            <person name="Ma J."/>
        </authorList>
    </citation>
    <scope>NUCLEOTIDE SEQUENCE [LARGE SCALE GENOMIC DNA]</scope>
    <source>
        <strain evidence="10">JCM 18423</strain>
    </source>
</reference>
<keyword evidence="5 8" id="KW-1133">Transmembrane helix</keyword>
<dbReference type="InterPro" id="IPR005498">
    <property type="entry name" value="T4SS_VirB10/TraB/TrbI"/>
</dbReference>
<sequence length="394" mass="43249">MSIFKRNTDEDALPNEIAPTLSESLQAPELERGLPQSLHNHKQSNVKKAALAGVGVLGLGLLLSGLVLNRETPQLEQEEVFSESVANQRPRDFSAEQQKILEQLQEIESQRRALEESQSEIKSEPQIASASTVVVTEPDAPRRELQGSVLVAFSEEASVPRSMEATYAAPARETAFSEQLRPSLMLPGRAIKRADLTYLLGKGTTISCTLNTKIVTTQPGITRCIVNQDVYSKNGKVLLIERGSEVIGEQMSALLHGQARVFVLWNTIETPSGVSVEINSPTADSLGAAGQEAYVETHFWQRFSGAIMLSMIDDVISIAANSNRSRDRHYQFDHTRDSTRDMAAIALENTINIPPTGYVNQGTLVNIMVARDVDFSDIYQLVNIETSGLVRGEM</sequence>
<dbReference type="CDD" id="cd16429">
    <property type="entry name" value="VirB10"/>
    <property type="match status" value="1"/>
</dbReference>
<dbReference type="Gene3D" id="2.40.128.260">
    <property type="entry name" value="Type IV secretion system, VirB10/TraB/TrbI"/>
    <property type="match status" value="2"/>
</dbReference>
<keyword evidence="4 8" id="KW-0812">Transmembrane</keyword>
<dbReference type="InterPro" id="IPR047695">
    <property type="entry name" value="T4SS_VirB10/PtlG"/>
</dbReference>
<feature type="region of interest" description="Disordered" evidence="7">
    <location>
        <begin position="115"/>
        <end position="135"/>
    </location>
</feature>
<evidence type="ECO:0000256" key="2">
    <source>
        <dbReference type="ARBA" id="ARBA00010265"/>
    </source>
</evidence>